<dbReference type="PANTHER" id="PTHR14932">
    <property type="entry name" value="RAS GTPASE-RELATED"/>
    <property type="match status" value="1"/>
</dbReference>
<feature type="compositionally biased region" description="Low complexity" evidence="1">
    <location>
        <begin position="9"/>
        <end position="20"/>
    </location>
</feature>
<dbReference type="EMBL" id="JAPFFF010000006">
    <property type="protein sequence ID" value="KAK8887552.1"/>
    <property type="molecule type" value="Genomic_DNA"/>
</dbReference>
<feature type="compositionally biased region" description="Basic residues" evidence="1">
    <location>
        <begin position="422"/>
        <end position="431"/>
    </location>
</feature>
<protein>
    <submittedName>
        <fullName evidence="2">Rab-like protein 6</fullName>
    </submittedName>
</protein>
<evidence type="ECO:0000313" key="3">
    <source>
        <dbReference type="Proteomes" id="UP001470230"/>
    </source>
</evidence>
<feature type="compositionally biased region" description="Polar residues" evidence="1">
    <location>
        <begin position="293"/>
        <end position="302"/>
    </location>
</feature>
<dbReference type="InterPro" id="IPR040385">
    <property type="entry name" value="RABL6"/>
</dbReference>
<name>A0ABR2KAP5_9EUKA</name>
<reference evidence="2 3" key="1">
    <citation type="submission" date="2024-04" db="EMBL/GenBank/DDBJ databases">
        <title>Tritrichomonas musculus Genome.</title>
        <authorList>
            <person name="Alves-Ferreira E."/>
            <person name="Grigg M."/>
            <person name="Lorenzi H."/>
            <person name="Galac M."/>
        </authorList>
    </citation>
    <scope>NUCLEOTIDE SEQUENCE [LARGE SCALE GENOMIC DNA]</scope>
    <source>
        <strain evidence="2 3">EAF2021</strain>
    </source>
</reference>
<comment type="caution">
    <text evidence="2">The sequence shown here is derived from an EMBL/GenBank/DDBJ whole genome shotgun (WGS) entry which is preliminary data.</text>
</comment>
<dbReference type="SUPFAM" id="SSF52540">
    <property type="entry name" value="P-loop containing nucleoside triphosphate hydrolases"/>
    <property type="match status" value="1"/>
</dbReference>
<evidence type="ECO:0000313" key="2">
    <source>
        <dbReference type="EMBL" id="KAK8887552.1"/>
    </source>
</evidence>
<dbReference type="Proteomes" id="UP001470230">
    <property type="component" value="Unassembled WGS sequence"/>
</dbReference>
<evidence type="ECO:0000256" key="1">
    <source>
        <dbReference type="SAM" id="MobiDB-lite"/>
    </source>
</evidence>
<keyword evidence="3" id="KW-1185">Reference proteome</keyword>
<accession>A0ABR2KAP5</accession>
<sequence>MGNEQAIPQQNQGNQTGFQGASERAAISSNSSYNISGSFSSNSFLPDYKIVIVVRGTRKTGKTTLITRIRGFPFDNEYQTTPSNEVTDIPWRSPAQENILVSAWDTVEHCNTQINSNDATSQQDATTVNTLEKADAVVIMIDNRFEESIDLAEKLIIEAPDNLPLAVFSNYMDLENSSPLIPTKLMQYMGRFFFIPGSLKTNQGLIELSKWLTLPLLNAKAKVAYSSYLSSQQECKDLEASFSKYTADFLNLSTALTHIKSEKKSTDSSSNQTQSEHGHIYKKAYQRRPLKRAQQSSSSIKDNNSQNNTQAQNATVKSQNSKSTEDSFWDDDDDTDKNNTSTNSINKTNSKVIRRRVVKKNSNSSSSNNINEDNDNDEIIRPNPLVKPLKSSTNKIQQQNSSTEPTTEVTQASTPQENDTTKRRRIIKRKSQSGIVQQQTQQQQPQQQKPSTVVRRKKKIVHHTQNTVVPEIETGNEQAVDGYESF</sequence>
<gene>
    <name evidence="2" type="ORF">M9Y10_038601</name>
</gene>
<proteinExistence type="predicted"/>
<feature type="region of interest" description="Disordered" evidence="1">
    <location>
        <begin position="261"/>
        <end position="467"/>
    </location>
</feature>
<feature type="compositionally biased region" description="Low complexity" evidence="1">
    <location>
        <begin position="361"/>
        <end position="371"/>
    </location>
</feature>
<dbReference type="CDD" id="cd00882">
    <property type="entry name" value="Ras_like_GTPase"/>
    <property type="match status" value="1"/>
</dbReference>
<dbReference type="Gene3D" id="3.40.50.300">
    <property type="entry name" value="P-loop containing nucleotide triphosphate hydrolases"/>
    <property type="match status" value="1"/>
</dbReference>
<feature type="compositionally biased region" description="Low complexity" evidence="1">
    <location>
        <begin position="303"/>
        <end position="315"/>
    </location>
</feature>
<feature type="region of interest" description="Disordered" evidence="1">
    <location>
        <begin position="1"/>
        <end position="23"/>
    </location>
</feature>
<feature type="compositionally biased region" description="Polar residues" evidence="1">
    <location>
        <begin position="390"/>
        <end position="418"/>
    </location>
</feature>
<feature type="compositionally biased region" description="Basic residues" evidence="1">
    <location>
        <begin position="280"/>
        <end position="291"/>
    </location>
</feature>
<organism evidence="2 3">
    <name type="scientific">Tritrichomonas musculus</name>
    <dbReference type="NCBI Taxonomy" id="1915356"/>
    <lineage>
        <taxon>Eukaryota</taxon>
        <taxon>Metamonada</taxon>
        <taxon>Parabasalia</taxon>
        <taxon>Tritrichomonadida</taxon>
        <taxon>Tritrichomonadidae</taxon>
        <taxon>Tritrichomonas</taxon>
    </lineage>
</organism>
<feature type="compositionally biased region" description="Low complexity" evidence="1">
    <location>
        <begin position="437"/>
        <end position="448"/>
    </location>
</feature>
<feature type="compositionally biased region" description="Low complexity" evidence="1">
    <location>
        <begin position="338"/>
        <end position="351"/>
    </location>
</feature>
<dbReference type="PANTHER" id="PTHR14932:SF1">
    <property type="entry name" value="RAB-LIKE PROTEIN 6"/>
    <property type="match status" value="1"/>
</dbReference>
<dbReference type="InterPro" id="IPR027417">
    <property type="entry name" value="P-loop_NTPase"/>
</dbReference>